<reference evidence="2" key="1">
    <citation type="submission" date="2020-05" db="UniProtKB">
        <authorList>
            <consortium name="EnsemblMetazoa"/>
        </authorList>
    </citation>
    <scope>IDENTIFICATION</scope>
    <source>
        <strain evidence="2">TTRI</strain>
    </source>
</reference>
<evidence type="ECO:0000313" key="2">
    <source>
        <dbReference type="EnsemblMetazoa" id="GAUT040480-PA"/>
    </source>
</evidence>
<keyword evidence="1" id="KW-0472">Membrane</keyword>
<sequence>MVCKIVDGCRCCRTTTAPETAADDGRDMTTDVCFGLFVDDVPIVAAIAAIVVVESLVVLFASAVAVGKAGAVVIDKVIGLAVDMENLVVAAADGEENAPDCVTALK</sequence>
<dbReference type="VEuPathDB" id="VectorBase:GAUT040480"/>
<dbReference type="AlphaFoldDB" id="A0A1A9VL85"/>
<protein>
    <submittedName>
        <fullName evidence="2">Uncharacterized protein</fullName>
    </submittedName>
</protein>
<keyword evidence="1" id="KW-0812">Transmembrane</keyword>
<evidence type="ECO:0000313" key="3">
    <source>
        <dbReference type="Proteomes" id="UP000078200"/>
    </source>
</evidence>
<keyword evidence="3" id="KW-1185">Reference proteome</keyword>
<organism evidence="2 3">
    <name type="scientific">Glossina austeni</name>
    <name type="common">Savannah tsetse fly</name>
    <dbReference type="NCBI Taxonomy" id="7395"/>
    <lineage>
        <taxon>Eukaryota</taxon>
        <taxon>Metazoa</taxon>
        <taxon>Ecdysozoa</taxon>
        <taxon>Arthropoda</taxon>
        <taxon>Hexapoda</taxon>
        <taxon>Insecta</taxon>
        <taxon>Pterygota</taxon>
        <taxon>Neoptera</taxon>
        <taxon>Endopterygota</taxon>
        <taxon>Diptera</taxon>
        <taxon>Brachycera</taxon>
        <taxon>Muscomorpha</taxon>
        <taxon>Hippoboscoidea</taxon>
        <taxon>Glossinidae</taxon>
        <taxon>Glossina</taxon>
    </lineage>
</organism>
<keyword evidence="1" id="KW-1133">Transmembrane helix</keyword>
<proteinExistence type="predicted"/>
<dbReference type="Proteomes" id="UP000078200">
    <property type="component" value="Unassembled WGS sequence"/>
</dbReference>
<feature type="transmembrane region" description="Helical" evidence="1">
    <location>
        <begin position="43"/>
        <end position="66"/>
    </location>
</feature>
<accession>A0A1A9VL85</accession>
<evidence type="ECO:0000256" key="1">
    <source>
        <dbReference type="SAM" id="Phobius"/>
    </source>
</evidence>
<dbReference type="EnsemblMetazoa" id="GAUT040480-RA">
    <property type="protein sequence ID" value="GAUT040480-PA"/>
    <property type="gene ID" value="GAUT040480"/>
</dbReference>
<name>A0A1A9VL85_GLOAU</name>